<dbReference type="PANTHER" id="PTHR43800">
    <property type="entry name" value="PEPTIDYL-LYSINE N-ACETYLTRANSFERASE YJAB"/>
    <property type="match status" value="1"/>
</dbReference>
<evidence type="ECO:0000313" key="5">
    <source>
        <dbReference type="Proteomes" id="UP000016662"/>
    </source>
</evidence>
<dbReference type="GeneID" id="93693156"/>
<dbReference type="Pfam" id="PF13508">
    <property type="entry name" value="Acetyltransf_7"/>
    <property type="match status" value="1"/>
</dbReference>
<feature type="domain" description="N-acetyltransferase" evidence="3">
    <location>
        <begin position="1"/>
        <end position="150"/>
    </location>
</feature>
<dbReference type="Proteomes" id="UP000016662">
    <property type="component" value="Unassembled WGS sequence"/>
</dbReference>
<comment type="caution">
    <text evidence="4">The sequence shown here is derived from an EMBL/GenBank/DDBJ whole genome shotgun (WGS) entry which is preliminary data.</text>
</comment>
<evidence type="ECO:0000313" key="4">
    <source>
        <dbReference type="EMBL" id="ERJ91773.1"/>
    </source>
</evidence>
<dbReference type="PANTHER" id="PTHR43800:SF1">
    <property type="entry name" value="PEPTIDYL-LYSINE N-ACETYLTRANSFERASE YJAB"/>
    <property type="match status" value="1"/>
</dbReference>
<accession>U2LXD6</accession>
<dbReference type="STRING" id="411473.RUMCAL_02533"/>
<dbReference type="SUPFAM" id="SSF55729">
    <property type="entry name" value="Acyl-CoA N-acyltransferases (Nat)"/>
    <property type="match status" value="1"/>
</dbReference>
<dbReference type="InterPro" id="IPR016181">
    <property type="entry name" value="Acyl_CoA_acyltransferase"/>
</dbReference>
<keyword evidence="5" id="KW-1185">Reference proteome</keyword>
<sequence>MQIRKATTQDLECVRELTRETICQIYPKYYPAGAVQFFLNHHCDGKISADIRQGCVYLAEDPADGIVGTVTVKADEISRLFVLPEQQRKGYGQALLAYAEQQVFAAYPQATLDASLPAKAMYLKQGYHAQAFHSLPAEGLTFLCYDVMVKAR</sequence>
<gene>
    <name evidence="4" type="ORF">RUMCAL_02533</name>
</gene>
<dbReference type="GO" id="GO:0016747">
    <property type="term" value="F:acyltransferase activity, transferring groups other than amino-acyl groups"/>
    <property type="evidence" value="ECO:0007669"/>
    <property type="project" value="InterPro"/>
</dbReference>
<dbReference type="PATRIC" id="fig|411473.3.peg.2116"/>
<reference evidence="4 5" key="1">
    <citation type="submission" date="2013-07" db="EMBL/GenBank/DDBJ databases">
        <authorList>
            <person name="Weinstock G."/>
            <person name="Sodergren E."/>
            <person name="Wylie T."/>
            <person name="Fulton L."/>
            <person name="Fulton R."/>
            <person name="Fronick C."/>
            <person name="O'Laughlin M."/>
            <person name="Godfrey J."/>
            <person name="Miner T."/>
            <person name="Herter B."/>
            <person name="Appelbaum E."/>
            <person name="Cordes M."/>
            <person name="Lek S."/>
            <person name="Wollam A."/>
            <person name="Pepin K.H."/>
            <person name="Palsikar V.B."/>
            <person name="Mitreva M."/>
            <person name="Wilson R.K."/>
        </authorList>
    </citation>
    <scope>NUCLEOTIDE SEQUENCE [LARGE SCALE GENOMIC DNA]</scope>
    <source>
        <strain evidence="4 5">ATCC 27760</strain>
    </source>
</reference>
<name>U2LXD6_9FIRM</name>
<organism evidence="4 5">
    <name type="scientific">Ruminococcus callidus ATCC 27760</name>
    <dbReference type="NCBI Taxonomy" id="411473"/>
    <lineage>
        <taxon>Bacteria</taxon>
        <taxon>Bacillati</taxon>
        <taxon>Bacillota</taxon>
        <taxon>Clostridia</taxon>
        <taxon>Eubacteriales</taxon>
        <taxon>Oscillospiraceae</taxon>
        <taxon>Ruminococcus</taxon>
    </lineage>
</organism>
<dbReference type="CDD" id="cd04301">
    <property type="entry name" value="NAT_SF"/>
    <property type="match status" value="1"/>
</dbReference>
<dbReference type="PROSITE" id="PS51186">
    <property type="entry name" value="GNAT"/>
    <property type="match status" value="1"/>
</dbReference>
<keyword evidence="2" id="KW-0012">Acyltransferase</keyword>
<dbReference type="RefSeq" id="WP_021680699.1">
    <property type="nucleotide sequence ID" value="NZ_KI260299.1"/>
</dbReference>
<proteinExistence type="predicted"/>
<dbReference type="AlphaFoldDB" id="U2LXD6"/>
<dbReference type="Gene3D" id="3.40.630.30">
    <property type="match status" value="1"/>
</dbReference>
<evidence type="ECO:0000256" key="2">
    <source>
        <dbReference type="ARBA" id="ARBA00023315"/>
    </source>
</evidence>
<dbReference type="OrthoDB" id="9800797at2"/>
<dbReference type="HOGENOM" id="CLU_087351_4_2_9"/>
<dbReference type="InterPro" id="IPR000182">
    <property type="entry name" value="GNAT_dom"/>
</dbReference>
<keyword evidence="1 4" id="KW-0808">Transferase</keyword>
<evidence type="ECO:0000256" key="1">
    <source>
        <dbReference type="ARBA" id="ARBA00022679"/>
    </source>
</evidence>
<evidence type="ECO:0000259" key="3">
    <source>
        <dbReference type="PROSITE" id="PS51186"/>
    </source>
</evidence>
<dbReference type="eggNOG" id="COG0454">
    <property type="taxonomic scope" value="Bacteria"/>
</dbReference>
<protein>
    <submittedName>
        <fullName evidence="4">Acetyltransferase, GNAT family</fullName>
    </submittedName>
</protein>
<dbReference type="EMBL" id="AWVF01000302">
    <property type="protein sequence ID" value="ERJ91773.1"/>
    <property type="molecule type" value="Genomic_DNA"/>
</dbReference>